<protein>
    <recommendedName>
        <fullName evidence="5">Monocarboxylate transporter</fullName>
    </recommendedName>
</protein>
<reference evidence="3" key="2">
    <citation type="submission" date="2021-09" db="EMBL/GenBank/DDBJ databases">
        <authorList>
            <person name="Jia N."/>
            <person name="Wang J."/>
            <person name="Shi W."/>
            <person name="Du L."/>
            <person name="Sun Y."/>
            <person name="Zhan W."/>
            <person name="Jiang J."/>
            <person name="Wang Q."/>
            <person name="Zhang B."/>
            <person name="Ji P."/>
            <person name="Sakyi L.B."/>
            <person name="Cui X."/>
            <person name="Yuan T."/>
            <person name="Jiang B."/>
            <person name="Yang W."/>
            <person name="Lam T.T.-Y."/>
            <person name="Chang Q."/>
            <person name="Ding S."/>
            <person name="Wang X."/>
            <person name="Zhu J."/>
            <person name="Ruan X."/>
            <person name="Zhao L."/>
            <person name="Wei J."/>
            <person name="Que T."/>
            <person name="Du C."/>
            <person name="Cheng J."/>
            <person name="Dai P."/>
            <person name="Han X."/>
            <person name="Huang E."/>
            <person name="Gao Y."/>
            <person name="Liu J."/>
            <person name="Shao H."/>
            <person name="Ye R."/>
            <person name="Li L."/>
            <person name="Wei W."/>
            <person name="Wang X."/>
            <person name="Wang C."/>
            <person name="Huo Q."/>
            <person name="Li W."/>
            <person name="Guo W."/>
            <person name="Chen H."/>
            <person name="Chen S."/>
            <person name="Zhou L."/>
            <person name="Zhou L."/>
            <person name="Ni X."/>
            <person name="Tian J."/>
            <person name="Zhou Y."/>
            <person name="Sheng Y."/>
            <person name="Liu T."/>
            <person name="Pan Y."/>
            <person name="Xia L."/>
            <person name="Li J."/>
            <person name="Zhao F."/>
            <person name="Cao W."/>
        </authorList>
    </citation>
    <scope>NUCLEOTIDE SEQUENCE</scope>
    <source>
        <strain evidence="3">Rmic-2018</strain>
        <tissue evidence="3">Larvae</tissue>
    </source>
</reference>
<dbReference type="GO" id="GO:0008028">
    <property type="term" value="F:monocarboxylic acid transmembrane transporter activity"/>
    <property type="evidence" value="ECO:0007669"/>
    <property type="project" value="TreeGrafter"/>
</dbReference>
<evidence type="ECO:0000313" key="4">
    <source>
        <dbReference type="Proteomes" id="UP000821866"/>
    </source>
</evidence>
<keyword evidence="4" id="KW-1185">Reference proteome</keyword>
<gene>
    <name evidence="3" type="ORF">HPB51_017752</name>
</gene>
<feature type="region of interest" description="Disordered" evidence="1">
    <location>
        <begin position="187"/>
        <end position="334"/>
    </location>
</feature>
<name>A0A9J6EPZ4_RHIMP</name>
<dbReference type="EMBL" id="JABSTU010000003">
    <property type="protein sequence ID" value="KAH8036096.1"/>
    <property type="molecule type" value="Genomic_DNA"/>
</dbReference>
<reference evidence="3" key="1">
    <citation type="journal article" date="2020" name="Cell">
        <title>Large-Scale Comparative Analyses of Tick Genomes Elucidate Their Genetic Diversity and Vector Capacities.</title>
        <authorList>
            <consortium name="Tick Genome and Microbiome Consortium (TIGMIC)"/>
            <person name="Jia N."/>
            <person name="Wang J."/>
            <person name="Shi W."/>
            <person name="Du L."/>
            <person name="Sun Y."/>
            <person name="Zhan W."/>
            <person name="Jiang J.F."/>
            <person name="Wang Q."/>
            <person name="Zhang B."/>
            <person name="Ji P."/>
            <person name="Bell-Sakyi L."/>
            <person name="Cui X.M."/>
            <person name="Yuan T.T."/>
            <person name="Jiang B.G."/>
            <person name="Yang W.F."/>
            <person name="Lam T.T."/>
            <person name="Chang Q.C."/>
            <person name="Ding S.J."/>
            <person name="Wang X.J."/>
            <person name="Zhu J.G."/>
            <person name="Ruan X.D."/>
            <person name="Zhao L."/>
            <person name="Wei J.T."/>
            <person name="Ye R.Z."/>
            <person name="Que T.C."/>
            <person name="Du C.H."/>
            <person name="Zhou Y.H."/>
            <person name="Cheng J.X."/>
            <person name="Dai P.F."/>
            <person name="Guo W.B."/>
            <person name="Han X.H."/>
            <person name="Huang E.J."/>
            <person name="Li L.F."/>
            <person name="Wei W."/>
            <person name="Gao Y.C."/>
            <person name="Liu J.Z."/>
            <person name="Shao H.Z."/>
            <person name="Wang X."/>
            <person name="Wang C.C."/>
            <person name="Yang T.C."/>
            <person name="Huo Q.B."/>
            <person name="Li W."/>
            <person name="Chen H.Y."/>
            <person name="Chen S.E."/>
            <person name="Zhou L.G."/>
            <person name="Ni X.B."/>
            <person name="Tian J.H."/>
            <person name="Sheng Y."/>
            <person name="Liu T."/>
            <person name="Pan Y.S."/>
            <person name="Xia L.Y."/>
            <person name="Li J."/>
            <person name="Zhao F."/>
            <person name="Cao W.C."/>
        </authorList>
    </citation>
    <scope>NUCLEOTIDE SEQUENCE</scope>
    <source>
        <strain evidence="3">Rmic-2018</strain>
    </source>
</reference>
<evidence type="ECO:0008006" key="5">
    <source>
        <dbReference type="Google" id="ProtNLM"/>
    </source>
</evidence>
<evidence type="ECO:0000313" key="3">
    <source>
        <dbReference type="EMBL" id="KAH8036096.1"/>
    </source>
</evidence>
<accession>A0A9J6EPZ4</accession>
<keyword evidence="2" id="KW-1133">Transmembrane helix</keyword>
<feature type="transmembrane region" description="Helical" evidence="2">
    <location>
        <begin position="113"/>
        <end position="139"/>
    </location>
</feature>
<feature type="compositionally biased region" description="Basic and acidic residues" evidence="1">
    <location>
        <begin position="211"/>
        <end position="222"/>
    </location>
</feature>
<keyword evidence="2" id="KW-0472">Membrane</keyword>
<proteinExistence type="predicted"/>
<dbReference type="AlphaFoldDB" id="A0A9J6EPZ4"/>
<sequence length="479" mass="50636">MASITPSNRNVSCCSQKRSMLSYSCNGSRRTRMSLDVAPDSQYSWTVAWAAAWNIFCCSLLRRGMPVMFHAVDKTFSSTDKGSVAWTNAFIYSMTYTLFPVTTALCRTMSLRLLSVAGALLIGVGQIACFAIGSLSLVVPAIAVSCDSYDLNGALLVFGATSLNALIGSMFMSRPVWMNPSIPLPPIHRPEASQNTAPAAIQPAATAQENTTKEVVNHKPEVPKPGTVGNEHPMGAKEMPGPSGAAPPGVFTGAPSVLPSGAASLEPGNKVPAGGDAKAQPEPSSLAGRIPNTESATKATTRPDGDKPTASGAGSVPAGNQRPHEHQLEAKEAPVVDVAKVVPTTSSQKTPDMPVGAIMAWHCALTSLSVTASVVVYDYVMNENPERSEQAALTVVSYGAGDLLGRLGYQTMLSTGEHRKETSRKMSGFLVFIVVVIISWSTRPLQGKGLRHVLPVNSVLCLLLPFYTHPRASKPHLPT</sequence>
<feature type="compositionally biased region" description="Basic and acidic residues" evidence="1">
    <location>
        <begin position="322"/>
        <end position="334"/>
    </location>
</feature>
<dbReference type="PANTHER" id="PTHR11360">
    <property type="entry name" value="MONOCARBOXYLATE TRANSPORTER"/>
    <property type="match status" value="1"/>
</dbReference>
<dbReference type="Proteomes" id="UP000821866">
    <property type="component" value="Chromosome 11"/>
</dbReference>
<dbReference type="InterPro" id="IPR050327">
    <property type="entry name" value="Proton-linked_MCT"/>
</dbReference>
<dbReference type="PANTHER" id="PTHR11360:SF303">
    <property type="entry name" value="MAJOR FACILITATOR SUPERFAMILY (MFS) PROFILE DOMAIN-CONTAINING PROTEIN"/>
    <property type="match status" value="1"/>
</dbReference>
<evidence type="ECO:0000256" key="2">
    <source>
        <dbReference type="SAM" id="Phobius"/>
    </source>
</evidence>
<feature type="transmembrane region" description="Helical" evidence="2">
    <location>
        <begin position="151"/>
        <end position="172"/>
    </location>
</feature>
<organism evidence="3 4">
    <name type="scientific">Rhipicephalus microplus</name>
    <name type="common">Cattle tick</name>
    <name type="synonym">Boophilus microplus</name>
    <dbReference type="NCBI Taxonomy" id="6941"/>
    <lineage>
        <taxon>Eukaryota</taxon>
        <taxon>Metazoa</taxon>
        <taxon>Ecdysozoa</taxon>
        <taxon>Arthropoda</taxon>
        <taxon>Chelicerata</taxon>
        <taxon>Arachnida</taxon>
        <taxon>Acari</taxon>
        <taxon>Parasitiformes</taxon>
        <taxon>Ixodida</taxon>
        <taxon>Ixodoidea</taxon>
        <taxon>Ixodidae</taxon>
        <taxon>Rhipicephalinae</taxon>
        <taxon>Rhipicephalus</taxon>
        <taxon>Boophilus</taxon>
    </lineage>
</organism>
<comment type="caution">
    <text evidence="3">The sequence shown here is derived from an EMBL/GenBank/DDBJ whole genome shotgun (WGS) entry which is preliminary data.</text>
</comment>
<keyword evidence="2" id="KW-0812">Transmembrane</keyword>
<dbReference type="VEuPathDB" id="VectorBase:LOC119185730"/>
<feature type="compositionally biased region" description="Low complexity" evidence="1">
    <location>
        <begin position="196"/>
        <end position="208"/>
    </location>
</feature>
<evidence type="ECO:0000256" key="1">
    <source>
        <dbReference type="SAM" id="MobiDB-lite"/>
    </source>
</evidence>